<dbReference type="EMBL" id="KK198753">
    <property type="protein sequence ID" value="KCW88440.1"/>
    <property type="molecule type" value="Genomic_DNA"/>
</dbReference>
<accession>A0A059DE09</accession>
<reference evidence="1" key="1">
    <citation type="submission" date="2013-07" db="EMBL/GenBank/DDBJ databases">
        <title>The genome of Eucalyptus grandis.</title>
        <authorList>
            <person name="Schmutz J."/>
            <person name="Hayes R."/>
            <person name="Myburg A."/>
            <person name="Tuskan G."/>
            <person name="Grattapaglia D."/>
            <person name="Rokhsar D.S."/>
        </authorList>
    </citation>
    <scope>NUCLEOTIDE SEQUENCE</scope>
    <source>
        <tissue evidence="1">Leaf extractions</tissue>
    </source>
</reference>
<gene>
    <name evidence="1" type="ORF">EUGRSUZ_A00827</name>
</gene>
<sequence>MARNVLPLRANPIDRESNSIDAVEKTMEFTSSGPDCNGVDCCSPKTANIGNVCQRHSCSPIIRCFSENPWQCKREDTSSSFIHLQPRSLVSKPSLKPRCYLHVRSRANKPNM</sequence>
<dbReference type="AlphaFoldDB" id="A0A059DE09"/>
<organism evidence="1">
    <name type="scientific">Eucalyptus grandis</name>
    <name type="common">Flooded gum</name>
    <dbReference type="NCBI Taxonomy" id="71139"/>
    <lineage>
        <taxon>Eukaryota</taxon>
        <taxon>Viridiplantae</taxon>
        <taxon>Streptophyta</taxon>
        <taxon>Embryophyta</taxon>
        <taxon>Tracheophyta</taxon>
        <taxon>Spermatophyta</taxon>
        <taxon>Magnoliopsida</taxon>
        <taxon>eudicotyledons</taxon>
        <taxon>Gunneridae</taxon>
        <taxon>Pentapetalae</taxon>
        <taxon>rosids</taxon>
        <taxon>malvids</taxon>
        <taxon>Myrtales</taxon>
        <taxon>Myrtaceae</taxon>
        <taxon>Myrtoideae</taxon>
        <taxon>Eucalypteae</taxon>
        <taxon>Eucalyptus</taxon>
    </lineage>
</organism>
<dbReference type="Gramene" id="KCW88440">
    <property type="protein sequence ID" value="KCW88440"/>
    <property type="gene ID" value="EUGRSUZ_A00827"/>
</dbReference>
<name>A0A059DE09_EUCGR</name>
<dbReference type="InParanoid" id="A0A059DE09"/>
<proteinExistence type="predicted"/>
<evidence type="ECO:0000313" key="1">
    <source>
        <dbReference type="EMBL" id="KCW88440.1"/>
    </source>
</evidence>
<protein>
    <submittedName>
        <fullName evidence="1">Uncharacterized protein</fullName>
    </submittedName>
</protein>